<protein>
    <submittedName>
        <fullName evidence="2">Uncharacterized protein</fullName>
    </submittedName>
</protein>
<evidence type="ECO:0000313" key="2">
    <source>
        <dbReference type="EMBL" id="OAF12627.1"/>
    </source>
</evidence>
<dbReference type="EMBL" id="LUUB01000039">
    <property type="protein sequence ID" value="OAF12627.1"/>
    <property type="molecule type" value="Genomic_DNA"/>
</dbReference>
<accession>A0A176Z094</accession>
<organism evidence="2 3">
    <name type="scientific">Bradyrhizobium centrolobii</name>
    <dbReference type="NCBI Taxonomy" id="1505087"/>
    <lineage>
        <taxon>Bacteria</taxon>
        <taxon>Pseudomonadati</taxon>
        <taxon>Pseudomonadota</taxon>
        <taxon>Alphaproteobacteria</taxon>
        <taxon>Hyphomicrobiales</taxon>
        <taxon>Nitrobacteraceae</taxon>
        <taxon>Bradyrhizobium</taxon>
    </lineage>
</organism>
<comment type="caution">
    <text evidence="2">The sequence shown here is derived from an EMBL/GenBank/DDBJ whole genome shotgun (WGS) entry which is preliminary data.</text>
</comment>
<evidence type="ECO:0000256" key="1">
    <source>
        <dbReference type="SAM" id="Phobius"/>
    </source>
</evidence>
<sequence length="65" mass="7372">MKMGTIASPWRYDDTAAHAIRPDNQRQTAILRYASWAAVLLISRLVGLPFDSGPFDRSRERRDGP</sequence>
<proteinExistence type="predicted"/>
<keyword evidence="1" id="KW-1133">Transmembrane helix</keyword>
<feature type="transmembrane region" description="Helical" evidence="1">
    <location>
        <begin position="30"/>
        <end position="50"/>
    </location>
</feature>
<keyword evidence="1" id="KW-0812">Transmembrane</keyword>
<name>A0A176Z094_9BRAD</name>
<gene>
    <name evidence="2" type="ORF">AYJ54_46075</name>
</gene>
<dbReference type="AlphaFoldDB" id="A0A176Z094"/>
<dbReference type="Proteomes" id="UP000076959">
    <property type="component" value="Unassembled WGS sequence"/>
</dbReference>
<evidence type="ECO:0000313" key="3">
    <source>
        <dbReference type="Proteomes" id="UP000076959"/>
    </source>
</evidence>
<keyword evidence="3" id="KW-1185">Reference proteome</keyword>
<dbReference type="STRING" id="1505087.AYJ54_46075"/>
<reference evidence="2 3" key="1">
    <citation type="submission" date="2016-03" db="EMBL/GenBank/DDBJ databases">
        <title>Draft Genome Sequence of the Strain BR 10245 (Bradyrhizobium sp.) isolated from nodules of Centrolobium paraense.</title>
        <authorList>
            <person name="Simoes-Araujo J.L.Sr."/>
            <person name="Barauna A.C."/>
            <person name="Silva K."/>
            <person name="Zilli J.E."/>
        </authorList>
    </citation>
    <scope>NUCLEOTIDE SEQUENCE [LARGE SCALE GENOMIC DNA]</scope>
    <source>
        <strain evidence="2 3">BR 10245</strain>
    </source>
</reference>
<keyword evidence="1" id="KW-0472">Membrane</keyword>